<accession>A0ABQ7D970</accession>
<dbReference type="EMBL" id="QGKV02000759">
    <property type="protein sequence ID" value="KAF3568393.1"/>
    <property type="molecule type" value="Genomic_DNA"/>
</dbReference>
<proteinExistence type="predicted"/>
<comment type="caution">
    <text evidence="2">The sequence shown here is derived from an EMBL/GenBank/DDBJ whole genome shotgun (WGS) entry which is preliminary data.</text>
</comment>
<keyword evidence="3" id="KW-1185">Reference proteome</keyword>
<sequence length="87" mass="9486">MASDGKSVLCKNGIEGETQKAETEKKGGRGRKRKAATQATSMKARKDVTAMISRSKEGHESANSDLREEERVMKEQSEIHGNPSTPP</sequence>
<feature type="region of interest" description="Disordered" evidence="1">
    <location>
        <begin position="1"/>
        <end position="87"/>
    </location>
</feature>
<evidence type="ECO:0000313" key="2">
    <source>
        <dbReference type="EMBL" id="KAF3568393.1"/>
    </source>
</evidence>
<name>A0ABQ7D970_BRACR</name>
<organism evidence="2 3">
    <name type="scientific">Brassica cretica</name>
    <name type="common">Mustard</name>
    <dbReference type="NCBI Taxonomy" id="69181"/>
    <lineage>
        <taxon>Eukaryota</taxon>
        <taxon>Viridiplantae</taxon>
        <taxon>Streptophyta</taxon>
        <taxon>Embryophyta</taxon>
        <taxon>Tracheophyta</taxon>
        <taxon>Spermatophyta</taxon>
        <taxon>Magnoliopsida</taxon>
        <taxon>eudicotyledons</taxon>
        <taxon>Gunneridae</taxon>
        <taxon>Pentapetalae</taxon>
        <taxon>rosids</taxon>
        <taxon>malvids</taxon>
        <taxon>Brassicales</taxon>
        <taxon>Brassicaceae</taxon>
        <taxon>Brassiceae</taxon>
        <taxon>Brassica</taxon>
    </lineage>
</organism>
<evidence type="ECO:0000256" key="1">
    <source>
        <dbReference type="SAM" id="MobiDB-lite"/>
    </source>
</evidence>
<evidence type="ECO:0000313" key="3">
    <source>
        <dbReference type="Proteomes" id="UP000266723"/>
    </source>
</evidence>
<protein>
    <submittedName>
        <fullName evidence="2">Uncharacterized protein</fullName>
    </submittedName>
</protein>
<dbReference type="Proteomes" id="UP000266723">
    <property type="component" value="Unassembled WGS sequence"/>
</dbReference>
<gene>
    <name evidence="2" type="ORF">DY000_02017658</name>
</gene>
<feature type="compositionally biased region" description="Basic and acidic residues" evidence="1">
    <location>
        <begin position="44"/>
        <end position="78"/>
    </location>
</feature>
<reference evidence="2 3" key="1">
    <citation type="journal article" date="2020" name="BMC Genomics">
        <title>Intraspecific diversification of the crop wild relative Brassica cretica Lam. using demographic model selection.</title>
        <authorList>
            <person name="Kioukis A."/>
            <person name="Michalopoulou V.A."/>
            <person name="Briers L."/>
            <person name="Pirintsos S."/>
            <person name="Studholme D.J."/>
            <person name="Pavlidis P."/>
            <person name="Sarris P.F."/>
        </authorList>
    </citation>
    <scope>NUCLEOTIDE SEQUENCE [LARGE SCALE GENOMIC DNA]</scope>
    <source>
        <strain evidence="3">cv. PFS-1207/04</strain>
    </source>
</reference>
<feature type="compositionally biased region" description="Basic and acidic residues" evidence="1">
    <location>
        <begin position="17"/>
        <end position="27"/>
    </location>
</feature>